<accession>A0AAD1Y6C9</accession>
<dbReference type="Proteomes" id="UP001295684">
    <property type="component" value="Unassembled WGS sequence"/>
</dbReference>
<dbReference type="EMBL" id="CAMPGE010028458">
    <property type="protein sequence ID" value="CAI2385978.1"/>
    <property type="molecule type" value="Genomic_DNA"/>
</dbReference>
<reference evidence="1" key="1">
    <citation type="submission" date="2023-07" db="EMBL/GenBank/DDBJ databases">
        <authorList>
            <consortium name="AG Swart"/>
            <person name="Singh M."/>
            <person name="Singh A."/>
            <person name="Seah K."/>
            <person name="Emmerich C."/>
        </authorList>
    </citation>
    <scope>NUCLEOTIDE SEQUENCE</scope>
    <source>
        <strain evidence="1">DP1</strain>
    </source>
</reference>
<gene>
    <name evidence="1" type="ORF">ECRASSUSDP1_LOCUS27577</name>
</gene>
<evidence type="ECO:0000313" key="2">
    <source>
        <dbReference type="Proteomes" id="UP001295684"/>
    </source>
</evidence>
<evidence type="ECO:0000313" key="1">
    <source>
        <dbReference type="EMBL" id="CAI2385978.1"/>
    </source>
</evidence>
<dbReference type="AlphaFoldDB" id="A0AAD1Y6C9"/>
<organism evidence="1 2">
    <name type="scientific">Euplotes crassus</name>
    <dbReference type="NCBI Taxonomy" id="5936"/>
    <lineage>
        <taxon>Eukaryota</taxon>
        <taxon>Sar</taxon>
        <taxon>Alveolata</taxon>
        <taxon>Ciliophora</taxon>
        <taxon>Intramacronucleata</taxon>
        <taxon>Spirotrichea</taxon>
        <taxon>Hypotrichia</taxon>
        <taxon>Euplotida</taxon>
        <taxon>Euplotidae</taxon>
        <taxon>Moneuplotes</taxon>
    </lineage>
</organism>
<sequence length="102" mass="11723">MWMEEALLIAISIPRSRRSRSSTTSFCTCTRLFSTFTSSLWSCLDSPCCIRLTCSSSTALFADRVCSLAHYCCLICYCHFHVRCFACLCRFAHFRSPTFHHN</sequence>
<proteinExistence type="predicted"/>
<keyword evidence="2" id="KW-1185">Reference proteome</keyword>
<comment type="caution">
    <text evidence="1">The sequence shown here is derived from an EMBL/GenBank/DDBJ whole genome shotgun (WGS) entry which is preliminary data.</text>
</comment>
<protein>
    <submittedName>
        <fullName evidence="1">Uncharacterized protein</fullName>
    </submittedName>
</protein>
<name>A0AAD1Y6C9_EUPCR</name>